<dbReference type="Proteomes" id="UP000594621">
    <property type="component" value="Chromosome"/>
</dbReference>
<dbReference type="GO" id="GO:0005829">
    <property type="term" value="C:cytosol"/>
    <property type="evidence" value="ECO:0007669"/>
    <property type="project" value="TreeGrafter"/>
</dbReference>
<protein>
    <submittedName>
        <fullName evidence="4">NAD(P)H-dependent oxidoreductase</fullName>
    </submittedName>
</protein>
<feature type="domain" description="Flavodoxin-like fold" evidence="3">
    <location>
        <begin position="1"/>
        <end position="139"/>
    </location>
</feature>
<proteinExistence type="inferred from homology"/>
<gene>
    <name evidence="4" type="ORF">IC761_02695</name>
</gene>
<evidence type="ECO:0000313" key="4">
    <source>
        <dbReference type="EMBL" id="QPF92229.1"/>
    </source>
</evidence>
<dbReference type="Pfam" id="PF02525">
    <property type="entry name" value="Flavodoxin_2"/>
    <property type="match status" value="1"/>
</dbReference>
<dbReference type="PANTHER" id="PTHR10204">
    <property type="entry name" value="NAD P H OXIDOREDUCTASE-RELATED"/>
    <property type="match status" value="1"/>
</dbReference>
<reference evidence="4 5" key="1">
    <citation type="submission" date="2020-09" db="EMBL/GenBank/DDBJ databases">
        <title>Complete genomes of bradyrhizobia occurring on native shrubby legumes in Australia.</title>
        <authorList>
            <person name="Lafay B."/>
        </authorList>
    </citation>
    <scope>NUCLEOTIDE SEQUENCE [LARGE SCALE GENOMIC DNA]</scope>
    <source>
        <strain evidence="4 5">BDV5040</strain>
    </source>
</reference>
<organism evidence="4 5">
    <name type="scientific">Bradyrhizobium commune</name>
    <dbReference type="NCBI Taxonomy" id="83627"/>
    <lineage>
        <taxon>Bacteria</taxon>
        <taxon>Pseudomonadati</taxon>
        <taxon>Pseudomonadota</taxon>
        <taxon>Alphaproteobacteria</taxon>
        <taxon>Hyphomicrobiales</taxon>
        <taxon>Nitrobacteraceae</taxon>
        <taxon>Bradyrhizobium</taxon>
    </lineage>
</organism>
<dbReference type="GO" id="GO:0003955">
    <property type="term" value="F:NAD(P)H dehydrogenase (quinone) activity"/>
    <property type="evidence" value="ECO:0007669"/>
    <property type="project" value="TreeGrafter"/>
</dbReference>
<dbReference type="InterPro" id="IPR051545">
    <property type="entry name" value="NAD(P)H_dehydrogenase_qn"/>
</dbReference>
<accession>A0A7S9D6R1</accession>
<keyword evidence="2" id="KW-0560">Oxidoreductase</keyword>
<dbReference type="InterPro" id="IPR029039">
    <property type="entry name" value="Flavoprotein-like_sf"/>
</dbReference>
<evidence type="ECO:0000313" key="5">
    <source>
        <dbReference type="Proteomes" id="UP000594621"/>
    </source>
</evidence>
<dbReference type="PANTHER" id="PTHR10204:SF34">
    <property type="entry name" value="NAD(P)H DEHYDROGENASE [QUINONE] 1 ISOFORM 1"/>
    <property type="match status" value="1"/>
</dbReference>
<dbReference type="SUPFAM" id="SSF52218">
    <property type="entry name" value="Flavoproteins"/>
    <property type="match status" value="1"/>
</dbReference>
<keyword evidence="5" id="KW-1185">Reference proteome</keyword>
<dbReference type="InterPro" id="IPR003680">
    <property type="entry name" value="Flavodoxin_fold"/>
</dbReference>
<dbReference type="EMBL" id="CP061379">
    <property type="protein sequence ID" value="QPF92229.1"/>
    <property type="molecule type" value="Genomic_DNA"/>
</dbReference>
<sequence>MRVLYIYCHPLPESFHAGIRAEALEALEAAGHEVDLLDLYAERFDPVLSEDARRHYHDMSRNQVGLESYVARLKRAEVLVVQFPTWCFGMPAMLKGFLDRMIMPGVAFDISDPAKVKPTLGNITRIVGIVTYGRPRHMALWMGDPPRRIVKRYLRWFTGGHARVDYHALYHLNIATEARRIAFIGRVAKALERLGR</sequence>
<dbReference type="AlphaFoldDB" id="A0A7S9D6R1"/>
<dbReference type="KEGG" id="bcou:IC761_02695"/>
<evidence type="ECO:0000256" key="2">
    <source>
        <dbReference type="ARBA" id="ARBA00023002"/>
    </source>
</evidence>
<name>A0A7S9D6R1_9BRAD</name>
<dbReference type="RefSeq" id="WP_195801770.1">
    <property type="nucleotide sequence ID" value="NZ_CP061379.1"/>
</dbReference>
<evidence type="ECO:0000259" key="3">
    <source>
        <dbReference type="Pfam" id="PF02525"/>
    </source>
</evidence>
<dbReference type="Gene3D" id="3.40.50.360">
    <property type="match status" value="1"/>
</dbReference>
<comment type="similarity">
    <text evidence="1">Belongs to the NAD(P)H dehydrogenase (quinone) family.</text>
</comment>
<evidence type="ECO:0000256" key="1">
    <source>
        <dbReference type="ARBA" id="ARBA00006252"/>
    </source>
</evidence>